<dbReference type="EMBL" id="FUYQ01000040">
    <property type="protein sequence ID" value="SKB90889.1"/>
    <property type="molecule type" value="Genomic_DNA"/>
</dbReference>
<accession>A0A1T5F426</accession>
<dbReference type="Proteomes" id="UP000190852">
    <property type="component" value="Unassembled WGS sequence"/>
</dbReference>
<organism evidence="1 2">
    <name type="scientific">Parabacteroides chartae</name>
    <dbReference type="NCBI Taxonomy" id="1037355"/>
    <lineage>
        <taxon>Bacteria</taxon>
        <taxon>Pseudomonadati</taxon>
        <taxon>Bacteroidota</taxon>
        <taxon>Bacteroidia</taxon>
        <taxon>Bacteroidales</taxon>
        <taxon>Tannerellaceae</taxon>
        <taxon>Parabacteroides</taxon>
    </lineage>
</organism>
<reference evidence="2" key="1">
    <citation type="submission" date="2017-02" db="EMBL/GenBank/DDBJ databases">
        <authorList>
            <person name="Varghese N."/>
            <person name="Submissions S."/>
        </authorList>
    </citation>
    <scope>NUCLEOTIDE SEQUENCE [LARGE SCALE GENOMIC DNA]</scope>
    <source>
        <strain evidence="2">DSM 24967</strain>
    </source>
</reference>
<evidence type="ECO:0000313" key="2">
    <source>
        <dbReference type="Proteomes" id="UP000190852"/>
    </source>
</evidence>
<sequence length="173" mass="20714">MSYSVLYYPDRNEKLLSLLSERNSFDSVLFIFDGCRRYKFEKEDLGIRTPADLLIRNRGVLSLLNPEWSYYLYMLPERSTYSIDSLCGKVKRCWGFYPKEGECHVFVRKNKHSLTLLYSLSGEYISIHRQLRQGVLRLKKEEIAGGYRTSDWQEINRLLSEKREVKRRRLRRV</sequence>
<evidence type="ECO:0008006" key="3">
    <source>
        <dbReference type="Google" id="ProtNLM"/>
    </source>
</evidence>
<gene>
    <name evidence="1" type="ORF">SAMN05660349_03296</name>
</gene>
<protein>
    <recommendedName>
        <fullName evidence="3">Transposase</fullName>
    </recommendedName>
</protein>
<evidence type="ECO:0000313" key="1">
    <source>
        <dbReference type="EMBL" id="SKB90889.1"/>
    </source>
</evidence>
<name>A0A1T5F426_9BACT</name>
<dbReference type="AlphaFoldDB" id="A0A1T5F426"/>
<keyword evidence="2" id="KW-1185">Reference proteome</keyword>
<proteinExistence type="predicted"/>
<dbReference type="RefSeq" id="WP_079684639.1">
    <property type="nucleotide sequence ID" value="NZ_FUYQ01000040.1"/>
</dbReference>